<dbReference type="GO" id="GO:0005739">
    <property type="term" value="C:mitochondrion"/>
    <property type="evidence" value="ECO:0007669"/>
    <property type="project" value="UniProtKB-SubCell"/>
</dbReference>
<evidence type="ECO:0000256" key="2">
    <source>
        <dbReference type="ARBA" id="ARBA00008197"/>
    </source>
</evidence>
<gene>
    <name evidence="6" type="ORF">GOMPHAMPRED_000623</name>
</gene>
<dbReference type="InterPro" id="IPR031568">
    <property type="entry name" value="Pet117"/>
</dbReference>
<proteinExistence type="inferred from homology"/>
<keyword evidence="5" id="KW-1133">Transmembrane helix</keyword>
<comment type="similarity">
    <text evidence="2">Belongs to the PET117 family.</text>
</comment>
<dbReference type="Proteomes" id="UP000664169">
    <property type="component" value="Unassembled WGS sequence"/>
</dbReference>
<evidence type="ECO:0000256" key="4">
    <source>
        <dbReference type="ARBA" id="ARBA00023128"/>
    </source>
</evidence>
<dbReference type="PANTHER" id="PTHR28163">
    <property type="entry name" value="PROTEIN PET117 HOMOLOG, MITOCHONDRIAL"/>
    <property type="match status" value="1"/>
</dbReference>
<evidence type="ECO:0000313" key="7">
    <source>
        <dbReference type="Proteomes" id="UP000664169"/>
    </source>
</evidence>
<dbReference type="OrthoDB" id="76305at2759"/>
<dbReference type="PANTHER" id="PTHR28163:SF1">
    <property type="entry name" value="PROTEIN PET117 HOMOLOG, MITOCHONDRIAL"/>
    <property type="match status" value="1"/>
</dbReference>
<evidence type="ECO:0008006" key="8">
    <source>
        <dbReference type="Google" id="ProtNLM"/>
    </source>
</evidence>
<dbReference type="Pfam" id="PF15786">
    <property type="entry name" value="PET117"/>
    <property type="match status" value="1"/>
</dbReference>
<evidence type="ECO:0000256" key="3">
    <source>
        <dbReference type="ARBA" id="ARBA00022946"/>
    </source>
</evidence>
<keyword evidence="5" id="KW-0812">Transmembrane</keyword>
<evidence type="ECO:0000313" key="6">
    <source>
        <dbReference type="EMBL" id="CAF9903914.1"/>
    </source>
</evidence>
<keyword evidence="3" id="KW-0809">Transit peptide</keyword>
<accession>A0A8H3EER9</accession>
<comment type="subcellular location">
    <subcellularLocation>
        <location evidence="1">Mitochondrion</location>
    </subcellularLocation>
</comment>
<comment type="caution">
    <text evidence="6">The sequence shown here is derived from an EMBL/GenBank/DDBJ whole genome shotgun (WGS) entry which is preliminary data.</text>
</comment>
<protein>
    <recommendedName>
        <fullName evidence="8">Cytochrome c oxidase assembly protein</fullName>
    </recommendedName>
</protein>
<dbReference type="EMBL" id="CAJPDQ010000001">
    <property type="protein sequence ID" value="CAF9903914.1"/>
    <property type="molecule type" value="Genomic_DNA"/>
</dbReference>
<feature type="transmembrane region" description="Helical" evidence="5">
    <location>
        <begin position="7"/>
        <end position="25"/>
    </location>
</feature>
<evidence type="ECO:0000256" key="5">
    <source>
        <dbReference type="SAM" id="Phobius"/>
    </source>
</evidence>
<reference evidence="6" key="1">
    <citation type="submission" date="2021-03" db="EMBL/GenBank/DDBJ databases">
        <authorList>
            <person name="Tagirdzhanova G."/>
        </authorList>
    </citation>
    <scope>NUCLEOTIDE SEQUENCE</scope>
</reference>
<dbReference type="AlphaFoldDB" id="A0A8H3EER9"/>
<organism evidence="6 7">
    <name type="scientific">Gomphillus americanus</name>
    <dbReference type="NCBI Taxonomy" id="1940652"/>
    <lineage>
        <taxon>Eukaryota</taxon>
        <taxon>Fungi</taxon>
        <taxon>Dikarya</taxon>
        <taxon>Ascomycota</taxon>
        <taxon>Pezizomycotina</taxon>
        <taxon>Lecanoromycetes</taxon>
        <taxon>OSLEUM clade</taxon>
        <taxon>Ostropomycetidae</taxon>
        <taxon>Ostropales</taxon>
        <taxon>Graphidaceae</taxon>
        <taxon>Gomphilloideae</taxon>
        <taxon>Gomphillus</taxon>
    </lineage>
</organism>
<dbReference type="GO" id="GO:0033617">
    <property type="term" value="P:mitochondrial respiratory chain complex IV assembly"/>
    <property type="evidence" value="ECO:0007669"/>
    <property type="project" value="TreeGrafter"/>
</dbReference>
<sequence length="150" mass="16951">MSLRSKLTLGATSLSAIGIVVFVHWSQQAEKAAMHAGVVRDMEQQRLKKERLADFEMQRTLENEYRKIQNAVGLGVVSSCLCYDIADTTELDAENMPHGDKAMQMGGIEIRRAGWCKSARDIEEESEMGIEEITRNILFWSLESRENGRT</sequence>
<name>A0A8H3EER9_9LECA</name>
<keyword evidence="5" id="KW-0472">Membrane</keyword>
<keyword evidence="4" id="KW-0496">Mitochondrion</keyword>
<evidence type="ECO:0000256" key="1">
    <source>
        <dbReference type="ARBA" id="ARBA00004173"/>
    </source>
</evidence>
<keyword evidence="7" id="KW-1185">Reference proteome</keyword>